<dbReference type="Proteomes" id="UP001230951">
    <property type="component" value="Unassembled WGS sequence"/>
</dbReference>
<keyword evidence="2" id="KW-0813">Transport</keyword>
<evidence type="ECO:0000256" key="3">
    <source>
        <dbReference type="ARBA" id="ARBA00022729"/>
    </source>
</evidence>
<sequence>MVKDMRKEALVAGALALGLIGLTGCGGSSSGSTADGKTAMTWAMWVGGTEDQKNWEKVADDVSNTLGDVKITLQGSTFQDYFTKMSTQLSSNTAPCLVAVQSLRTAQLKDGMLPLDDLVKKNNLDLSAFDSSMIKGLSADNNLYALPYDVGPVMMFYNKDMFDAAGVPVPKAGWTADEFVAAAKKLTANGKHAIAPNTADLFVESQVLAYNGGRVLKEDGTMDASDPTFAKGLQWVSDLTSKEKVSPELPGGDTAFSANEFMAGNTAMSIDGPWSLLDVKAKAKFKVGVTTLPAGPGGGKTFSAGSGWGISKQCATPDKAFAALKEMTGDKVLGNLAAAGRALAARTAQQTKWIDNAGIPGVAETLKSAEATAVPMPSNTNSDQLGQLFNQYLVKSINGQQSAADVMKDIAAQLPR</sequence>
<protein>
    <submittedName>
        <fullName evidence="4">ABC-type glycerol-3-phosphate transport system substrate-binding protein</fullName>
    </submittedName>
</protein>
<dbReference type="GO" id="GO:1901982">
    <property type="term" value="F:maltose binding"/>
    <property type="evidence" value="ECO:0007669"/>
    <property type="project" value="TreeGrafter"/>
</dbReference>
<dbReference type="SUPFAM" id="SSF53850">
    <property type="entry name" value="Periplasmic binding protein-like II"/>
    <property type="match status" value="1"/>
</dbReference>
<keyword evidence="3" id="KW-0732">Signal</keyword>
<name>A0AAW8DEZ3_9MICC</name>
<evidence type="ECO:0000313" key="4">
    <source>
        <dbReference type="EMBL" id="MDP9906982.1"/>
    </source>
</evidence>
<dbReference type="GO" id="GO:0055052">
    <property type="term" value="C:ATP-binding cassette (ABC) transporter complex, substrate-binding subunit-containing"/>
    <property type="evidence" value="ECO:0007669"/>
    <property type="project" value="TreeGrafter"/>
</dbReference>
<dbReference type="AlphaFoldDB" id="A0AAW8DEZ3"/>
<dbReference type="Proteomes" id="UP001242995">
    <property type="component" value="Unassembled WGS sequence"/>
</dbReference>
<evidence type="ECO:0000313" key="5">
    <source>
        <dbReference type="EMBL" id="MDQ0182088.1"/>
    </source>
</evidence>
<evidence type="ECO:0000256" key="2">
    <source>
        <dbReference type="ARBA" id="ARBA00022448"/>
    </source>
</evidence>
<dbReference type="Pfam" id="PF01547">
    <property type="entry name" value="SBP_bac_1"/>
    <property type="match status" value="1"/>
</dbReference>
<comment type="similarity">
    <text evidence="1">Belongs to the bacterial solute-binding protein 1 family.</text>
</comment>
<keyword evidence="6" id="KW-1185">Reference proteome</keyword>
<gene>
    <name evidence="4" type="ORF">J2S90_003972</name>
    <name evidence="5" type="ORF">J2S93_003535</name>
</gene>
<dbReference type="CDD" id="cd13585">
    <property type="entry name" value="PBP2_TMBP_like"/>
    <property type="match status" value="1"/>
</dbReference>
<dbReference type="Gene3D" id="3.40.190.10">
    <property type="entry name" value="Periplasmic binding protein-like II"/>
    <property type="match status" value="1"/>
</dbReference>
<evidence type="ECO:0000313" key="7">
    <source>
        <dbReference type="Proteomes" id="UP001242995"/>
    </source>
</evidence>
<dbReference type="RefSeq" id="WP_284991968.1">
    <property type="nucleotide sequence ID" value="NZ_JAUSRG010000016.1"/>
</dbReference>
<evidence type="ECO:0000256" key="1">
    <source>
        <dbReference type="ARBA" id="ARBA00008520"/>
    </source>
</evidence>
<organism evidence="4 7">
    <name type="scientific">Arthrobacter bambusae</name>
    <dbReference type="NCBI Taxonomy" id="1338426"/>
    <lineage>
        <taxon>Bacteria</taxon>
        <taxon>Bacillati</taxon>
        <taxon>Actinomycetota</taxon>
        <taxon>Actinomycetes</taxon>
        <taxon>Micrococcales</taxon>
        <taxon>Micrococcaceae</taxon>
        <taxon>Arthrobacter</taxon>
    </lineage>
</organism>
<dbReference type="PANTHER" id="PTHR30061:SF50">
    <property type="entry name" value="MALTOSE_MALTODEXTRIN-BINDING PERIPLASMIC PROTEIN"/>
    <property type="match status" value="1"/>
</dbReference>
<proteinExistence type="inferred from homology"/>
<reference evidence="4 6" key="1">
    <citation type="submission" date="2023-07" db="EMBL/GenBank/DDBJ databases">
        <title>Sorghum-associated microbial communities from plants grown in Nebraska, USA.</title>
        <authorList>
            <person name="Schachtman D."/>
        </authorList>
    </citation>
    <scope>NUCLEOTIDE SEQUENCE</scope>
    <source>
        <strain evidence="4">DS1006</strain>
        <strain evidence="5 6">DS1016</strain>
    </source>
</reference>
<dbReference type="GO" id="GO:0042956">
    <property type="term" value="P:maltodextrin transmembrane transport"/>
    <property type="evidence" value="ECO:0007669"/>
    <property type="project" value="TreeGrafter"/>
</dbReference>
<dbReference type="GO" id="GO:0015768">
    <property type="term" value="P:maltose transport"/>
    <property type="evidence" value="ECO:0007669"/>
    <property type="project" value="TreeGrafter"/>
</dbReference>
<dbReference type="PROSITE" id="PS51257">
    <property type="entry name" value="PROKAR_LIPOPROTEIN"/>
    <property type="match status" value="1"/>
</dbReference>
<accession>A0AAW8DEZ3</accession>
<dbReference type="PANTHER" id="PTHR30061">
    <property type="entry name" value="MALTOSE-BINDING PERIPLASMIC PROTEIN"/>
    <property type="match status" value="1"/>
</dbReference>
<comment type="caution">
    <text evidence="4">The sequence shown here is derived from an EMBL/GenBank/DDBJ whole genome shotgun (WGS) entry which is preliminary data.</text>
</comment>
<evidence type="ECO:0000313" key="6">
    <source>
        <dbReference type="Proteomes" id="UP001230951"/>
    </source>
</evidence>
<dbReference type="EMBL" id="JAUSRG010000016">
    <property type="protein sequence ID" value="MDP9906982.1"/>
    <property type="molecule type" value="Genomic_DNA"/>
</dbReference>
<dbReference type="InterPro" id="IPR006059">
    <property type="entry name" value="SBP"/>
</dbReference>
<dbReference type="EMBL" id="JAUSTF010000009">
    <property type="protein sequence ID" value="MDQ0182088.1"/>
    <property type="molecule type" value="Genomic_DNA"/>
</dbReference>